<feature type="transmembrane region" description="Helical" evidence="1">
    <location>
        <begin position="284"/>
        <end position="303"/>
    </location>
</feature>
<evidence type="ECO:0000313" key="5">
    <source>
        <dbReference type="Proteomes" id="UP000547058"/>
    </source>
</evidence>
<dbReference type="Pfam" id="PF19040">
    <property type="entry name" value="SGNH"/>
    <property type="match status" value="1"/>
</dbReference>
<dbReference type="GO" id="GO:0016020">
    <property type="term" value="C:membrane"/>
    <property type="evidence" value="ECO:0007669"/>
    <property type="project" value="TreeGrafter"/>
</dbReference>
<evidence type="ECO:0000313" key="4">
    <source>
        <dbReference type="EMBL" id="MBA8680242.1"/>
    </source>
</evidence>
<feature type="transmembrane region" description="Helical" evidence="1">
    <location>
        <begin position="78"/>
        <end position="97"/>
    </location>
</feature>
<dbReference type="InterPro" id="IPR050879">
    <property type="entry name" value="Acyltransferase_3"/>
</dbReference>
<accession>A0A7W3IFY9</accession>
<evidence type="ECO:0000256" key="1">
    <source>
        <dbReference type="SAM" id="Phobius"/>
    </source>
</evidence>
<evidence type="ECO:0000259" key="2">
    <source>
        <dbReference type="Pfam" id="PF01757"/>
    </source>
</evidence>
<keyword evidence="1" id="KW-0812">Transmembrane</keyword>
<dbReference type="AlphaFoldDB" id="A0A7W3IFY9"/>
<proteinExistence type="predicted"/>
<dbReference type="PANTHER" id="PTHR23028:SF53">
    <property type="entry name" value="ACYL_TRANSF_3 DOMAIN-CONTAINING PROTEIN"/>
    <property type="match status" value="1"/>
</dbReference>
<dbReference type="Proteomes" id="UP000547058">
    <property type="component" value="Unassembled WGS sequence"/>
</dbReference>
<gene>
    <name evidence="4" type="ORF">H4O11_00255</name>
</gene>
<comment type="caution">
    <text evidence="4">The sequence shown here is derived from an EMBL/GenBank/DDBJ whole genome shotgun (WGS) entry which is preliminary data.</text>
</comment>
<organism evidence="4 5">
    <name type="scientific">Stenotrophomonas tumulicola</name>
    <dbReference type="NCBI Taxonomy" id="1685415"/>
    <lineage>
        <taxon>Bacteria</taxon>
        <taxon>Pseudomonadati</taxon>
        <taxon>Pseudomonadota</taxon>
        <taxon>Gammaproteobacteria</taxon>
        <taxon>Lysobacterales</taxon>
        <taxon>Lysobacteraceae</taxon>
        <taxon>Stenotrophomonas</taxon>
    </lineage>
</organism>
<feature type="transmembrane region" description="Helical" evidence="1">
    <location>
        <begin position="140"/>
        <end position="162"/>
    </location>
</feature>
<dbReference type="GO" id="GO:0009103">
    <property type="term" value="P:lipopolysaccharide biosynthetic process"/>
    <property type="evidence" value="ECO:0007669"/>
    <property type="project" value="TreeGrafter"/>
</dbReference>
<keyword evidence="1" id="KW-0472">Membrane</keyword>
<keyword evidence="5" id="KW-1185">Reference proteome</keyword>
<sequence>MSYPTPRHNGAIDGMRALAVIAVIVFHANGSLLPGGFTGVDLFFVVSGFVISQSLASRPSDRLSSYLLDFYRRRVLRLLPALLLVLMATFVLSALFMPRAWRNEQFDQTGLGALVGAGNIVLAWQDGDYFSPGADLNPFLHTWTLGVEEQFYLLFPLVFFAWLRGRHRYAMARWLLPVLALASLALAAYQTTASPTQAFYLLPARLWELAAGALLYQQLATRDAAAHWQRWAMPGLALVLVGFAFAPELPFPFPGAAGTVVGTLMLLVAAASTPEDRPHALLRLLRWAPLAYIGRLSYSLYLWHWPVLVLLRWTYGMQGMALWAYPVLLLALASASYHWVECPIRHARAGHRGHPGKVLAVALAAVVASGASAWGIIQYSEHLSLSTTRDGYMWRAQRHPAWMPVESIDAPSLSGRSLFVAGDSHAAAYRTMVTMAARQFDLQLRMDERGGCGIANLLRASSAECIAYRDQVLAKIEREARPGDIVLLASLRMQELRGLDWSAGDAVVFRQLREARTLADATAAEADAEAVLSRLQALGVHVVMDAPMPVFKSAAYRCSDPFNRMNPACAGGLGVSRAEMEALRAPQMALLDKLAARYPALHVWDPLPLLCQATTCTAMDGEQPLFFDQDHLSGHGNRVLLPDFDRLLLEIGEAPR</sequence>
<feature type="transmembrane region" description="Helical" evidence="1">
    <location>
        <begin position="253"/>
        <end position="272"/>
    </location>
</feature>
<feature type="transmembrane region" description="Helical" evidence="1">
    <location>
        <begin position="315"/>
        <end position="337"/>
    </location>
</feature>
<reference evidence="4 5" key="1">
    <citation type="submission" date="2020-08" db="EMBL/GenBank/DDBJ databases">
        <title>Stenotrophomonas tumulicola JCM 30961.</title>
        <authorList>
            <person name="Deng Y."/>
        </authorList>
    </citation>
    <scope>NUCLEOTIDE SEQUENCE [LARGE SCALE GENOMIC DNA]</scope>
    <source>
        <strain evidence="4 5">JCM 30961</strain>
    </source>
</reference>
<dbReference type="PANTHER" id="PTHR23028">
    <property type="entry name" value="ACETYLTRANSFERASE"/>
    <property type="match status" value="1"/>
</dbReference>
<keyword evidence="4" id="KW-0012">Acyltransferase</keyword>
<dbReference type="Pfam" id="PF01757">
    <property type="entry name" value="Acyl_transf_3"/>
    <property type="match status" value="1"/>
</dbReference>
<keyword evidence="1" id="KW-1133">Transmembrane helix</keyword>
<protein>
    <submittedName>
        <fullName evidence="4">Acyltransferase</fullName>
    </submittedName>
</protein>
<dbReference type="InterPro" id="IPR043968">
    <property type="entry name" value="SGNH"/>
</dbReference>
<dbReference type="GO" id="GO:0016747">
    <property type="term" value="F:acyltransferase activity, transferring groups other than amino-acyl groups"/>
    <property type="evidence" value="ECO:0007669"/>
    <property type="project" value="InterPro"/>
</dbReference>
<feature type="domain" description="Acyltransferase 3" evidence="2">
    <location>
        <begin position="10"/>
        <end position="331"/>
    </location>
</feature>
<feature type="transmembrane region" description="Helical" evidence="1">
    <location>
        <begin position="358"/>
        <end position="377"/>
    </location>
</feature>
<feature type="transmembrane region" description="Helical" evidence="1">
    <location>
        <begin position="12"/>
        <end position="30"/>
    </location>
</feature>
<dbReference type="RefSeq" id="WP_182337424.1">
    <property type="nucleotide sequence ID" value="NZ_JACGXS010000001.1"/>
</dbReference>
<feature type="transmembrane region" description="Helical" evidence="1">
    <location>
        <begin position="174"/>
        <end position="192"/>
    </location>
</feature>
<evidence type="ECO:0000259" key="3">
    <source>
        <dbReference type="Pfam" id="PF19040"/>
    </source>
</evidence>
<dbReference type="InterPro" id="IPR002656">
    <property type="entry name" value="Acyl_transf_3_dom"/>
</dbReference>
<keyword evidence="4" id="KW-0808">Transferase</keyword>
<dbReference type="EMBL" id="JACGXS010000001">
    <property type="protein sequence ID" value="MBA8680242.1"/>
    <property type="molecule type" value="Genomic_DNA"/>
</dbReference>
<name>A0A7W3IFY9_9GAMM</name>
<feature type="domain" description="SGNH" evidence="3">
    <location>
        <begin position="416"/>
        <end position="645"/>
    </location>
</feature>